<dbReference type="AlphaFoldDB" id="A0A7S9KY32"/>
<keyword evidence="1" id="KW-0378">Hydrolase</keyword>
<organism evidence="1 2">
    <name type="scientific">Pedobacter endophyticus</name>
    <dbReference type="NCBI Taxonomy" id="2789740"/>
    <lineage>
        <taxon>Bacteria</taxon>
        <taxon>Pseudomonadati</taxon>
        <taxon>Bacteroidota</taxon>
        <taxon>Sphingobacteriia</taxon>
        <taxon>Sphingobacteriales</taxon>
        <taxon>Sphingobacteriaceae</taxon>
        <taxon>Pedobacter</taxon>
    </lineage>
</organism>
<dbReference type="Gene3D" id="2.60.40.1120">
    <property type="entry name" value="Carboxypeptidase-like, regulatory domain"/>
    <property type="match status" value="1"/>
</dbReference>
<sequence>MNRLLFLLYLIFNIFIGDALFAQELYEIWGTVTDENNQPLQGATVFISGSQKITATGVTGHFAFAELQPGNYLISTRMLGYNSPSIDVTLRNKSLRLLIKLQAKSMILDEVYIRGDKNRERYMSIFSDQFLGKSADMEECFIVNPEIISLTGKEPDLHNLTLKAEADDLIVIENRILGYRIKYLLRAFEYSSKNSITSYDGETTFEEIEGTKEQKRTWEENRLKAYEGSLMHFLRSVYSNTLLEEGFIANQMVKSSNIFDRRAYMIPTPVKLSKFVARLDSSFVSYKFNALNIIYKPKKAARLQKQLPEQVEIDLKILKDKMPNDIGFPPVDPEGKSSQLLLYLNEALIDQRGSVYTGYKTFLIRGYWSKKRLADQLPFEYRPSEVRIQ</sequence>
<keyword evidence="1" id="KW-0645">Protease</keyword>
<protein>
    <submittedName>
        <fullName evidence="1">Carboxypeptidase-like regulatory domain-containing protein</fullName>
    </submittedName>
</protein>
<reference evidence="1 2" key="1">
    <citation type="submission" date="2020-11" db="EMBL/GenBank/DDBJ databases">
        <title>Pedobacter endophytica, an endophytic bacteria isolated form Carex pumila.</title>
        <authorList>
            <person name="Peng Y."/>
            <person name="Jiang L."/>
            <person name="Lee J."/>
        </authorList>
    </citation>
    <scope>NUCLEOTIDE SEQUENCE [LARGE SCALE GENOMIC DNA]</scope>
    <source>
        <strain evidence="1 2">JBR3-12</strain>
    </source>
</reference>
<dbReference type="InterPro" id="IPR008969">
    <property type="entry name" value="CarboxyPept-like_regulatory"/>
</dbReference>
<accession>A0A7S9KY32</accession>
<dbReference type="Pfam" id="PF13715">
    <property type="entry name" value="CarbopepD_reg_2"/>
    <property type="match status" value="1"/>
</dbReference>
<dbReference type="Proteomes" id="UP000594759">
    <property type="component" value="Chromosome"/>
</dbReference>
<evidence type="ECO:0000313" key="2">
    <source>
        <dbReference type="Proteomes" id="UP000594759"/>
    </source>
</evidence>
<dbReference type="RefSeq" id="WP_196098412.1">
    <property type="nucleotide sequence ID" value="NZ_CP064939.1"/>
</dbReference>
<keyword evidence="2" id="KW-1185">Reference proteome</keyword>
<dbReference type="GO" id="GO:0004180">
    <property type="term" value="F:carboxypeptidase activity"/>
    <property type="evidence" value="ECO:0007669"/>
    <property type="project" value="UniProtKB-KW"/>
</dbReference>
<evidence type="ECO:0000313" key="1">
    <source>
        <dbReference type="EMBL" id="QPH38937.1"/>
    </source>
</evidence>
<proteinExistence type="predicted"/>
<keyword evidence="1" id="KW-0121">Carboxypeptidase</keyword>
<dbReference type="SUPFAM" id="SSF49464">
    <property type="entry name" value="Carboxypeptidase regulatory domain-like"/>
    <property type="match status" value="1"/>
</dbReference>
<name>A0A7S9KY32_9SPHI</name>
<dbReference type="EMBL" id="CP064939">
    <property type="protein sequence ID" value="QPH38937.1"/>
    <property type="molecule type" value="Genomic_DNA"/>
</dbReference>
<gene>
    <name evidence="1" type="ORF">IZT61_18015</name>
</gene>
<dbReference type="KEGG" id="pex:IZT61_18015"/>